<sequence length="176" mass="20318">MWLDIRTRDLSKGKLKELPVPLHIGADDLLKILKLPDFDTLHYEVHYLSRYIYEEYLFKVGLSTQAGRSHVQMLKKSAKVSEAVPQPSKVPSKRPGSEGDLWSSILISSLNDWNNEFVKVKYLRGEYKKKYDGKVKEMKAVEEQLVECRAELTNIMTSSSLHNQQMDRLHIDLVDA</sequence>
<dbReference type="AlphaFoldDB" id="A0AAV7FKV4"/>
<gene>
    <name evidence="1" type="ORF">IEQ34_020916</name>
</gene>
<protein>
    <submittedName>
        <fullName evidence="1">Uncharacterized protein</fullName>
    </submittedName>
</protein>
<keyword evidence="2" id="KW-1185">Reference proteome</keyword>
<reference evidence="1 2" key="1">
    <citation type="journal article" date="2021" name="Hortic Res">
        <title>Chromosome-scale assembly of the Dendrobium chrysotoxum genome enhances the understanding of orchid evolution.</title>
        <authorList>
            <person name="Zhang Y."/>
            <person name="Zhang G.Q."/>
            <person name="Zhang D."/>
            <person name="Liu X.D."/>
            <person name="Xu X.Y."/>
            <person name="Sun W.H."/>
            <person name="Yu X."/>
            <person name="Zhu X."/>
            <person name="Wang Z.W."/>
            <person name="Zhao X."/>
            <person name="Zhong W.Y."/>
            <person name="Chen H."/>
            <person name="Yin W.L."/>
            <person name="Huang T."/>
            <person name="Niu S.C."/>
            <person name="Liu Z.J."/>
        </authorList>
    </citation>
    <scope>NUCLEOTIDE SEQUENCE [LARGE SCALE GENOMIC DNA]</scope>
    <source>
        <strain evidence="1">Lindl</strain>
    </source>
</reference>
<evidence type="ECO:0000313" key="1">
    <source>
        <dbReference type="EMBL" id="KAH0450224.1"/>
    </source>
</evidence>
<comment type="caution">
    <text evidence="1">The sequence shown here is derived from an EMBL/GenBank/DDBJ whole genome shotgun (WGS) entry which is preliminary data.</text>
</comment>
<dbReference type="Proteomes" id="UP000775213">
    <property type="component" value="Unassembled WGS sequence"/>
</dbReference>
<evidence type="ECO:0000313" key="2">
    <source>
        <dbReference type="Proteomes" id="UP000775213"/>
    </source>
</evidence>
<organism evidence="1 2">
    <name type="scientific">Dendrobium chrysotoxum</name>
    <name type="common">Orchid</name>
    <dbReference type="NCBI Taxonomy" id="161865"/>
    <lineage>
        <taxon>Eukaryota</taxon>
        <taxon>Viridiplantae</taxon>
        <taxon>Streptophyta</taxon>
        <taxon>Embryophyta</taxon>
        <taxon>Tracheophyta</taxon>
        <taxon>Spermatophyta</taxon>
        <taxon>Magnoliopsida</taxon>
        <taxon>Liliopsida</taxon>
        <taxon>Asparagales</taxon>
        <taxon>Orchidaceae</taxon>
        <taxon>Epidendroideae</taxon>
        <taxon>Malaxideae</taxon>
        <taxon>Dendrobiinae</taxon>
        <taxon>Dendrobium</taxon>
    </lineage>
</organism>
<dbReference type="EMBL" id="JAGFBR010000018">
    <property type="protein sequence ID" value="KAH0450224.1"/>
    <property type="molecule type" value="Genomic_DNA"/>
</dbReference>
<proteinExistence type="predicted"/>
<accession>A0AAV7FKV4</accession>
<name>A0AAV7FKV4_DENCH</name>